<dbReference type="EMBL" id="CP014989">
    <property type="protein sequence ID" value="ANS77435.1"/>
    <property type="molecule type" value="Genomic_DNA"/>
</dbReference>
<protein>
    <submittedName>
        <fullName evidence="2">Uncharacterized protein</fullName>
    </submittedName>
</protein>
<keyword evidence="3" id="KW-1185">Reference proteome</keyword>
<dbReference type="STRING" id="1758689.SGUI_0039"/>
<reference evidence="2 3" key="1">
    <citation type="submission" date="2016-03" db="EMBL/GenBank/DDBJ databases">
        <title>Shallow-sea hydrothermal system.</title>
        <authorList>
            <person name="Tang K."/>
        </authorList>
    </citation>
    <scope>NUCLEOTIDE SEQUENCE [LARGE SCALE GENOMIC DNA]</scope>
    <source>
        <strain evidence="2 3">JLT9</strain>
    </source>
</reference>
<organism evidence="2 3">
    <name type="scientific">Serinicoccus hydrothermalis</name>
    <dbReference type="NCBI Taxonomy" id="1758689"/>
    <lineage>
        <taxon>Bacteria</taxon>
        <taxon>Bacillati</taxon>
        <taxon>Actinomycetota</taxon>
        <taxon>Actinomycetes</taxon>
        <taxon>Micrococcales</taxon>
        <taxon>Ornithinimicrobiaceae</taxon>
        <taxon>Serinicoccus</taxon>
    </lineage>
</organism>
<accession>A0A1B1N7R9</accession>
<evidence type="ECO:0000313" key="2">
    <source>
        <dbReference type="EMBL" id="ANS77435.1"/>
    </source>
</evidence>
<evidence type="ECO:0000313" key="3">
    <source>
        <dbReference type="Proteomes" id="UP000092482"/>
    </source>
</evidence>
<dbReference type="AlphaFoldDB" id="A0A1B1N7R9"/>
<evidence type="ECO:0000256" key="1">
    <source>
        <dbReference type="SAM" id="MobiDB-lite"/>
    </source>
</evidence>
<dbReference type="Proteomes" id="UP000092482">
    <property type="component" value="Chromosome"/>
</dbReference>
<gene>
    <name evidence="2" type="ORF">SGUI_0039</name>
</gene>
<proteinExistence type="predicted"/>
<dbReference type="KEGG" id="serj:SGUI_0039"/>
<feature type="region of interest" description="Disordered" evidence="1">
    <location>
        <begin position="169"/>
        <end position="188"/>
    </location>
</feature>
<dbReference type="OrthoDB" id="4858588at2"/>
<dbReference type="RefSeq" id="WP_066634733.1">
    <property type="nucleotide sequence ID" value="NZ_CP014989.1"/>
</dbReference>
<sequence length="188" mass="20920">MTDIDVRPTPSELGDLIEELVGSRWPTTEDDRLAWFDEHGLVVEDAECESRDGGSEAWAGSGPGVWGRPSCGWNTVEGELVGLFWFLWRGTSWEESERSARELRDLLAERFGDPTEEHVTEPGTGRFTAFWETPGHTIDLYLHGGMRPQGADDQFYDEPVIQLHLDHARAAGPAHTPEPRASLPAPPT</sequence>
<name>A0A1B1N7R9_9MICO</name>